<evidence type="ECO:0000313" key="3">
    <source>
        <dbReference type="Proteomes" id="UP000383971"/>
    </source>
</evidence>
<dbReference type="EMBL" id="CABPSE010000006">
    <property type="protein sequence ID" value="VVE03910.1"/>
    <property type="molecule type" value="Genomic_DNA"/>
</dbReference>
<dbReference type="Proteomes" id="UP000383971">
    <property type="component" value="Unassembled WGS sequence"/>
</dbReference>
<sequence>MPWSRYAPSRARQDLPDERWRSPGVGHPFDATSITVDLPLGASLEDSVHRSTQRIRLAQALPDATFLGLDRLGEGCHAARHALERDVALRARVDHATAWLRDEGAAACEALTVLLVSLEGERAGALVIDLIEQDLVRSTQEALIRHLRRYIKMRRQPLFVMTRSSAILDLAAVGSDEAIVLCPASHSPPVRVAPYAGAPGFEAVATCLASPEVRARIAAPPQTV</sequence>
<organism evidence="2 3">
    <name type="scientific">Pandoraea communis</name>
    <dbReference type="NCBI Taxonomy" id="2508297"/>
    <lineage>
        <taxon>Bacteria</taxon>
        <taxon>Pseudomonadati</taxon>
        <taxon>Pseudomonadota</taxon>
        <taxon>Betaproteobacteria</taxon>
        <taxon>Burkholderiales</taxon>
        <taxon>Burkholderiaceae</taxon>
        <taxon>Pandoraea</taxon>
    </lineage>
</organism>
<evidence type="ECO:0000313" key="2">
    <source>
        <dbReference type="EMBL" id="VVE03910.1"/>
    </source>
</evidence>
<proteinExistence type="predicted"/>
<evidence type="ECO:0000256" key="1">
    <source>
        <dbReference type="SAM" id="MobiDB-lite"/>
    </source>
</evidence>
<reference evidence="2 3" key="1">
    <citation type="submission" date="2019-08" db="EMBL/GenBank/DDBJ databases">
        <authorList>
            <person name="Peeters C."/>
        </authorList>
    </citation>
    <scope>NUCLEOTIDE SEQUENCE [LARGE SCALE GENOMIC DNA]</scope>
    <source>
        <strain evidence="2 3">LMG 31111</strain>
    </source>
</reference>
<feature type="region of interest" description="Disordered" evidence="1">
    <location>
        <begin position="1"/>
        <end position="26"/>
    </location>
</feature>
<dbReference type="AlphaFoldDB" id="A0A5E4UZC3"/>
<feature type="compositionally biased region" description="Basic and acidic residues" evidence="1">
    <location>
        <begin position="11"/>
        <end position="21"/>
    </location>
</feature>
<keyword evidence="3" id="KW-1185">Reference proteome</keyword>
<protein>
    <submittedName>
        <fullName evidence="2">MerR family transcriptional regulator</fullName>
    </submittedName>
</protein>
<name>A0A5E4UZC3_9BURK</name>
<accession>A0A5E4UZC3</accession>
<gene>
    <name evidence="2" type="ORF">PCO31111_02303</name>
</gene>